<reference evidence="9" key="2">
    <citation type="submission" date="2021-09" db="EMBL/GenBank/DDBJ databases">
        <authorList>
            <person name="Gilroy R."/>
        </authorList>
    </citation>
    <scope>NUCLEOTIDE SEQUENCE</scope>
    <source>
        <strain evidence="9">4100</strain>
    </source>
</reference>
<dbReference type="Pfam" id="PF00933">
    <property type="entry name" value="Glyco_hydro_3"/>
    <property type="match status" value="1"/>
</dbReference>
<evidence type="ECO:0000256" key="4">
    <source>
        <dbReference type="ARBA" id="ARBA00022801"/>
    </source>
</evidence>
<feature type="chain" id="PRO_5036926758" description="beta-N-acetylhexosaminidase" evidence="6">
    <location>
        <begin position="25"/>
        <end position="983"/>
    </location>
</feature>
<dbReference type="EMBL" id="DYXT01000017">
    <property type="protein sequence ID" value="HJE38612.1"/>
    <property type="molecule type" value="Genomic_DNA"/>
</dbReference>
<dbReference type="InterPro" id="IPR001466">
    <property type="entry name" value="Beta-lactam-related"/>
</dbReference>
<feature type="signal peptide" evidence="6">
    <location>
        <begin position="1"/>
        <end position="24"/>
    </location>
</feature>
<comment type="catalytic activity">
    <reaction evidence="1">
        <text>Hydrolysis of terminal non-reducing N-acetyl-D-hexosamine residues in N-acetyl-beta-D-hexosaminides.</text>
        <dbReference type="EC" id="3.2.1.52"/>
    </reaction>
</comment>
<dbReference type="PRINTS" id="PR00133">
    <property type="entry name" value="GLHYDRLASE3"/>
</dbReference>
<comment type="similarity">
    <text evidence="2">Belongs to the glycosyl hydrolase 3 family.</text>
</comment>
<evidence type="ECO:0000256" key="6">
    <source>
        <dbReference type="SAM" id="SignalP"/>
    </source>
</evidence>
<evidence type="ECO:0000313" key="9">
    <source>
        <dbReference type="EMBL" id="HJE38612.1"/>
    </source>
</evidence>
<dbReference type="SUPFAM" id="SSF56601">
    <property type="entry name" value="beta-lactamase/transpeptidase-like"/>
    <property type="match status" value="1"/>
</dbReference>
<evidence type="ECO:0000256" key="3">
    <source>
        <dbReference type="ARBA" id="ARBA00012663"/>
    </source>
</evidence>
<dbReference type="Proteomes" id="UP000711407">
    <property type="component" value="Unassembled WGS sequence"/>
</dbReference>
<dbReference type="PANTHER" id="PTHR30480">
    <property type="entry name" value="BETA-HEXOSAMINIDASE-RELATED"/>
    <property type="match status" value="1"/>
</dbReference>
<keyword evidence="6" id="KW-0732">Signal</keyword>
<accession>A0A921E7X7</accession>
<evidence type="ECO:0000256" key="2">
    <source>
        <dbReference type="ARBA" id="ARBA00005336"/>
    </source>
</evidence>
<comment type="caution">
    <text evidence="9">The sequence shown here is derived from an EMBL/GenBank/DDBJ whole genome shotgun (WGS) entry which is preliminary data.</text>
</comment>
<dbReference type="EC" id="3.2.1.52" evidence="3"/>
<dbReference type="Pfam" id="PF00144">
    <property type="entry name" value="Beta-lactamase"/>
    <property type="match status" value="1"/>
</dbReference>
<dbReference type="Gene3D" id="3.40.50.1700">
    <property type="entry name" value="Glycoside hydrolase family 3 C-terminal domain"/>
    <property type="match status" value="1"/>
</dbReference>
<dbReference type="InterPro" id="IPR036881">
    <property type="entry name" value="Glyco_hydro_3_C_sf"/>
</dbReference>
<dbReference type="InterPro" id="IPR017853">
    <property type="entry name" value="GH"/>
</dbReference>
<evidence type="ECO:0000256" key="5">
    <source>
        <dbReference type="ARBA" id="ARBA00023295"/>
    </source>
</evidence>
<dbReference type="GO" id="GO:0005975">
    <property type="term" value="P:carbohydrate metabolic process"/>
    <property type="evidence" value="ECO:0007669"/>
    <property type="project" value="InterPro"/>
</dbReference>
<dbReference type="Gene3D" id="3.40.710.10">
    <property type="entry name" value="DD-peptidase/beta-lactamase superfamily"/>
    <property type="match status" value="1"/>
</dbReference>
<dbReference type="AlphaFoldDB" id="A0A921E7X7"/>
<protein>
    <recommendedName>
        <fullName evidence="3">beta-N-acetylhexosaminidase</fullName>
        <ecNumber evidence="3">3.2.1.52</ecNumber>
    </recommendedName>
</protein>
<feature type="domain" description="Glycoside hydrolase family 3 N-terminal" evidence="8">
    <location>
        <begin position="53"/>
        <end position="363"/>
    </location>
</feature>
<organism evidence="9 10">
    <name type="scientific">Candidatus Amulumruptor caecigallinarius</name>
    <dbReference type="NCBI Taxonomy" id="2109911"/>
    <lineage>
        <taxon>Bacteria</taxon>
        <taxon>Pseudomonadati</taxon>
        <taxon>Bacteroidota</taxon>
        <taxon>Bacteroidia</taxon>
        <taxon>Bacteroidales</taxon>
        <taxon>Muribaculaceae</taxon>
        <taxon>Candidatus Amulumruptor</taxon>
    </lineage>
</organism>
<evidence type="ECO:0000313" key="10">
    <source>
        <dbReference type="Proteomes" id="UP000711407"/>
    </source>
</evidence>
<dbReference type="InterPro" id="IPR001764">
    <property type="entry name" value="Glyco_hydro_3_N"/>
</dbReference>
<dbReference type="GO" id="GO:0009254">
    <property type="term" value="P:peptidoglycan turnover"/>
    <property type="evidence" value="ECO:0007669"/>
    <property type="project" value="TreeGrafter"/>
</dbReference>
<dbReference type="GO" id="GO:0004563">
    <property type="term" value="F:beta-N-acetylhexosaminidase activity"/>
    <property type="evidence" value="ECO:0007669"/>
    <property type="project" value="UniProtKB-EC"/>
</dbReference>
<dbReference type="PANTHER" id="PTHR30480:SF13">
    <property type="entry name" value="BETA-HEXOSAMINIDASE"/>
    <property type="match status" value="1"/>
</dbReference>
<keyword evidence="5" id="KW-0326">Glycosidase</keyword>
<dbReference type="InterPro" id="IPR050226">
    <property type="entry name" value="NagZ_Beta-hexosaminidase"/>
</dbReference>
<proteinExistence type="inferred from homology"/>
<dbReference type="InterPro" id="IPR012338">
    <property type="entry name" value="Beta-lactam/transpept-like"/>
</dbReference>
<evidence type="ECO:0000259" key="8">
    <source>
        <dbReference type="Pfam" id="PF00933"/>
    </source>
</evidence>
<feature type="domain" description="Beta-lactamase-related" evidence="7">
    <location>
        <begin position="593"/>
        <end position="965"/>
    </location>
</feature>
<sequence length="983" mass="105951">MKHISSFISLLILAIVFQTASVSASDMSYGNFTSAQTAAASAWADSVMKTLDLRQQVAQLVFPRLDIKNDEAGRRQLASLIKNQGIGGFLLGKGTLADYKGLIDYAQSLTRVPLMVTLDGEWGLAMRVTDAPRFPHNMALGAVADTKLIEEYGREVARECRAMGIHVNFAPVLDVNSNPANPVIGYRSFGDNPQRVAELGVAYARGLESGGVMSVAKHFPGHGDTSVDSHKALPVLTRSRQQLEETELVPFREYIRAGMSGVMVGHLDVPALDKSGVPASLSHAIVSDLLKERMKFGGIVWTDALAMKGAGGKENNCVAALKAGADVLLQPLHPSRDIDAVMAAIKGGKLQADMIHERCRKLLMYKYLFVVAPGNPQSGTSGISRIVNSPDAQTVNTRLSSAVITVLKDDGVIPWARLSGADIAVVSLGAKADNSFSRMCKKYASCTIYGTADGNMSMAEIAKIRRHKTVIVGVFKQNDAVAASLQKLGEIPGAMAVCFVNPYKMAKMQRQLSSFNVIIGGFDDTKLINEAAAEVIFGGLAAKGRLPVALKGWMPEGTGITTVKNRLGFSTPQAEGFPPDLEARIDSVTMAALGNGAFPGCQVLVAKNGNVVIDRSYGTLAKGSTSPVTSETLYDVASVSKAAGTVSALMKAYDEGLFKLGDAIGGYIPALKGNPKGRLTFRQLLLHQSGMPSMLSMYTTLLDTASYRGPLFRGKRDGTYRVKVDKNTYINGDARLRSDLVSDRPSHKFPIQVAENVYVGDATVDTIMRRIYDIGLKSPVYRYSDLNFALLMDAFGCMTGKRLDEYVETEIFAPIGAYNTMYTPLAKGVSESSIAPTERDPMLRRQLLRGFVHDEFAAFSGGVQGNAGLFSTAEDLAKLAQTWLQGGTYGGVEVFRTSTVAQFTEPCSKDGKRALGFDTAPARCGLGSERTYGHTGFTGTQIKVDPDNGIIFVFLSNRVSPTRDNPAFTRSDIRNRLWAELYK</sequence>
<dbReference type="SUPFAM" id="SSF51445">
    <property type="entry name" value="(Trans)glycosidases"/>
    <property type="match status" value="1"/>
</dbReference>
<dbReference type="Gene3D" id="3.20.20.300">
    <property type="entry name" value="Glycoside hydrolase, family 3, N-terminal domain"/>
    <property type="match status" value="1"/>
</dbReference>
<keyword evidence="4 9" id="KW-0378">Hydrolase</keyword>
<evidence type="ECO:0000259" key="7">
    <source>
        <dbReference type="Pfam" id="PF00144"/>
    </source>
</evidence>
<dbReference type="InterPro" id="IPR036962">
    <property type="entry name" value="Glyco_hydro_3_N_sf"/>
</dbReference>
<gene>
    <name evidence="9" type="ORF">K8V47_02465</name>
</gene>
<evidence type="ECO:0000256" key="1">
    <source>
        <dbReference type="ARBA" id="ARBA00001231"/>
    </source>
</evidence>
<reference evidence="9" key="1">
    <citation type="journal article" date="2021" name="PeerJ">
        <title>Extensive microbial diversity within the chicken gut microbiome revealed by metagenomics and culture.</title>
        <authorList>
            <person name="Gilroy R."/>
            <person name="Ravi A."/>
            <person name="Getino M."/>
            <person name="Pursley I."/>
            <person name="Horton D.L."/>
            <person name="Alikhan N.F."/>
            <person name="Baker D."/>
            <person name="Gharbi K."/>
            <person name="Hall N."/>
            <person name="Watson M."/>
            <person name="Adriaenssens E.M."/>
            <person name="Foster-Nyarko E."/>
            <person name="Jarju S."/>
            <person name="Secka A."/>
            <person name="Antonio M."/>
            <person name="Oren A."/>
            <person name="Chaudhuri R.R."/>
            <person name="La Ragione R."/>
            <person name="Hildebrand F."/>
            <person name="Pallen M.J."/>
        </authorList>
    </citation>
    <scope>NUCLEOTIDE SEQUENCE</scope>
    <source>
        <strain evidence="9">4100</strain>
    </source>
</reference>
<name>A0A921E7X7_9BACT</name>